<keyword evidence="2" id="KW-1133">Transmembrane helix</keyword>
<organism evidence="5 7">
    <name type="scientific">Bursaphelenchus xylophilus</name>
    <name type="common">Pinewood nematode worm</name>
    <name type="synonym">Aphelenchoides xylophilus</name>
    <dbReference type="NCBI Taxonomy" id="6326"/>
    <lineage>
        <taxon>Eukaryota</taxon>
        <taxon>Metazoa</taxon>
        <taxon>Ecdysozoa</taxon>
        <taxon>Nematoda</taxon>
        <taxon>Chromadorea</taxon>
        <taxon>Rhabditida</taxon>
        <taxon>Tylenchina</taxon>
        <taxon>Tylenchomorpha</taxon>
        <taxon>Aphelenchoidea</taxon>
        <taxon>Aphelenchoididae</taxon>
        <taxon>Bursaphelenchus</taxon>
    </lineage>
</organism>
<feature type="transmembrane region" description="Helical" evidence="2">
    <location>
        <begin position="153"/>
        <end position="172"/>
    </location>
</feature>
<evidence type="ECO:0000256" key="1">
    <source>
        <dbReference type="SAM" id="MobiDB-lite"/>
    </source>
</evidence>
<feature type="region of interest" description="Disordered" evidence="1">
    <location>
        <begin position="314"/>
        <end position="333"/>
    </location>
</feature>
<feature type="transmembrane region" description="Helical" evidence="2">
    <location>
        <begin position="280"/>
        <end position="301"/>
    </location>
</feature>
<dbReference type="Proteomes" id="UP000095284">
    <property type="component" value="Unplaced"/>
</dbReference>
<keyword evidence="2" id="KW-0812">Transmembrane</keyword>
<dbReference type="EMBL" id="CAJFDI010000006">
    <property type="protein sequence ID" value="CAD5233510.1"/>
    <property type="molecule type" value="Genomic_DNA"/>
</dbReference>
<feature type="transmembrane region" description="Helical" evidence="2">
    <location>
        <begin position="71"/>
        <end position="96"/>
    </location>
</feature>
<gene>
    <name evidence="3" type="ORF">BXYJ_LOCUS13601</name>
</gene>
<evidence type="ECO:0000313" key="4">
    <source>
        <dbReference type="EMBL" id="CAG9128723.1"/>
    </source>
</evidence>
<feature type="transmembrane region" description="Helical" evidence="2">
    <location>
        <begin position="250"/>
        <end position="268"/>
    </location>
</feature>
<feature type="transmembrane region" description="Helical" evidence="2">
    <location>
        <begin position="108"/>
        <end position="133"/>
    </location>
</feature>
<feature type="transmembrane region" description="Helical" evidence="2">
    <location>
        <begin position="31"/>
        <end position="50"/>
    </location>
</feature>
<feature type="compositionally biased region" description="Polar residues" evidence="1">
    <location>
        <begin position="323"/>
        <end position="333"/>
    </location>
</feature>
<name>A0A1I7RWV0_BURXY</name>
<keyword evidence="2" id="KW-0472">Membrane</keyword>
<sequence length="333" mass="38431">MKTVITHHSNGTLPTNGIPLLLQMESWQIRYIQYIEYLTLFLCSLPALIIEIMNFKVAVRRKEKAKPPKVVIIHMATWVGNLSAIVVYAFYVVIIWRPYPVRIHSNGWIMYFLGTGVYDGIAISGMCIALMILDRTILLVNPNYLDVTRLPKIFYRIWVAFVVVVLLGTGIFEFPLEWDSCKLGPEEILRFYVPASLTFYEFVPEYHMWALMAGRVLIGIVNLCLFLRLVAAVRSHYSHFENRDELAERVLIVATIFQGIHGVLPQMVRLFFQYFLPKYLYFVHIYNALGLSLESVVTVHAHWKVLKDMKNSVIPQSAKPPQRGSTHFSTPYD</sequence>
<dbReference type="EMBL" id="CAJFCV020000006">
    <property type="protein sequence ID" value="CAG9128723.1"/>
    <property type="molecule type" value="Genomic_DNA"/>
</dbReference>
<keyword evidence="6" id="KW-1185">Reference proteome</keyword>
<dbReference type="Proteomes" id="UP000582659">
    <property type="component" value="Unassembled WGS sequence"/>
</dbReference>
<accession>A0A1I7RWV0</accession>
<reference evidence="7" key="1">
    <citation type="submission" date="2016-11" db="UniProtKB">
        <authorList>
            <consortium name="WormBaseParasite"/>
        </authorList>
    </citation>
    <scope>IDENTIFICATION</scope>
</reference>
<evidence type="ECO:0000313" key="5">
    <source>
        <dbReference type="Proteomes" id="UP000095284"/>
    </source>
</evidence>
<dbReference type="WBParaSite" id="BXY_0521300.1">
    <property type="protein sequence ID" value="BXY_0521300.1"/>
    <property type="gene ID" value="BXY_0521300"/>
</dbReference>
<evidence type="ECO:0000256" key="2">
    <source>
        <dbReference type="SAM" id="Phobius"/>
    </source>
</evidence>
<protein>
    <submittedName>
        <fullName evidence="3">(pine wood nematode) hypothetical protein</fullName>
    </submittedName>
</protein>
<evidence type="ECO:0000313" key="7">
    <source>
        <dbReference type="WBParaSite" id="BXY_0521300.1"/>
    </source>
</evidence>
<dbReference type="AlphaFoldDB" id="A0A1I7RWV0"/>
<feature type="transmembrane region" description="Helical" evidence="2">
    <location>
        <begin position="206"/>
        <end position="230"/>
    </location>
</feature>
<reference evidence="4" key="2">
    <citation type="submission" date="2020-08" db="EMBL/GenBank/DDBJ databases">
        <authorList>
            <person name="Kikuchi T."/>
        </authorList>
    </citation>
    <scope>NUCLEOTIDE SEQUENCE</scope>
    <source>
        <strain evidence="3">Ka4C1</strain>
    </source>
</reference>
<evidence type="ECO:0000313" key="3">
    <source>
        <dbReference type="EMBL" id="CAD5233510.1"/>
    </source>
</evidence>
<dbReference type="Proteomes" id="UP000659654">
    <property type="component" value="Unassembled WGS sequence"/>
</dbReference>
<evidence type="ECO:0000313" key="6">
    <source>
        <dbReference type="Proteomes" id="UP000659654"/>
    </source>
</evidence>
<proteinExistence type="predicted"/>